<dbReference type="GO" id="GO:0003700">
    <property type="term" value="F:DNA-binding transcription factor activity"/>
    <property type="evidence" value="ECO:0007669"/>
    <property type="project" value="InterPro"/>
</dbReference>
<dbReference type="InterPro" id="IPR005119">
    <property type="entry name" value="LysR_subst-bd"/>
</dbReference>
<protein>
    <submittedName>
        <fullName evidence="6">LysR family transcriptional regulator</fullName>
    </submittedName>
</protein>
<dbReference type="GO" id="GO:0003677">
    <property type="term" value="F:DNA binding"/>
    <property type="evidence" value="ECO:0007669"/>
    <property type="project" value="UniProtKB-KW"/>
</dbReference>
<dbReference type="InterPro" id="IPR000847">
    <property type="entry name" value="LysR_HTH_N"/>
</dbReference>
<name>A0AB74UCG7_9GAMM</name>
<evidence type="ECO:0000256" key="2">
    <source>
        <dbReference type="ARBA" id="ARBA00023015"/>
    </source>
</evidence>
<dbReference type="InterPro" id="IPR036388">
    <property type="entry name" value="WH-like_DNA-bd_sf"/>
</dbReference>
<dbReference type="EMBL" id="CP159578">
    <property type="protein sequence ID" value="XCJ78678.1"/>
    <property type="molecule type" value="Genomic_DNA"/>
</dbReference>
<dbReference type="SUPFAM" id="SSF53850">
    <property type="entry name" value="Periplasmic binding protein-like II"/>
    <property type="match status" value="1"/>
</dbReference>
<dbReference type="Gene3D" id="3.40.190.290">
    <property type="match status" value="1"/>
</dbReference>
<feature type="domain" description="HTH lysR-type" evidence="5">
    <location>
        <begin position="8"/>
        <end position="65"/>
    </location>
</feature>
<keyword evidence="2" id="KW-0805">Transcription regulation</keyword>
<proteinExistence type="inferred from homology"/>
<evidence type="ECO:0000259" key="5">
    <source>
        <dbReference type="PROSITE" id="PS50931"/>
    </source>
</evidence>
<dbReference type="PANTHER" id="PTHR30419:SF8">
    <property type="entry name" value="NITROGEN ASSIMILATION TRANSCRIPTIONAL ACTIVATOR-RELATED"/>
    <property type="match status" value="1"/>
</dbReference>
<dbReference type="GO" id="GO:0005829">
    <property type="term" value="C:cytosol"/>
    <property type="evidence" value="ECO:0007669"/>
    <property type="project" value="TreeGrafter"/>
</dbReference>
<dbReference type="SUPFAM" id="SSF46785">
    <property type="entry name" value="Winged helix' DNA-binding domain"/>
    <property type="match status" value="1"/>
</dbReference>
<dbReference type="Pfam" id="PF03466">
    <property type="entry name" value="LysR_substrate"/>
    <property type="match status" value="1"/>
</dbReference>
<evidence type="ECO:0000256" key="1">
    <source>
        <dbReference type="ARBA" id="ARBA00009437"/>
    </source>
</evidence>
<evidence type="ECO:0000313" key="6">
    <source>
        <dbReference type="EMBL" id="XCJ78678.1"/>
    </source>
</evidence>
<keyword evidence="4" id="KW-0804">Transcription</keyword>
<dbReference type="PANTHER" id="PTHR30419">
    <property type="entry name" value="HTH-TYPE TRANSCRIPTIONAL REGULATOR YBHD"/>
    <property type="match status" value="1"/>
</dbReference>
<evidence type="ECO:0000256" key="3">
    <source>
        <dbReference type="ARBA" id="ARBA00023125"/>
    </source>
</evidence>
<dbReference type="InterPro" id="IPR050950">
    <property type="entry name" value="HTH-type_LysR_regulators"/>
</dbReference>
<organism evidence="6">
    <name type="scientific">Salinicola endophyticus</name>
    <dbReference type="NCBI Taxonomy" id="1949083"/>
    <lineage>
        <taxon>Bacteria</taxon>
        <taxon>Pseudomonadati</taxon>
        <taxon>Pseudomonadota</taxon>
        <taxon>Gammaproteobacteria</taxon>
        <taxon>Oceanospirillales</taxon>
        <taxon>Halomonadaceae</taxon>
        <taxon>Salinicola</taxon>
    </lineage>
</organism>
<gene>
    <name evidence="6" type="ORF">ABV408_14710</name>
</gene>
<sequence length="305" mass="33466">MASSHRALQETALRYFLAVIKWGSISEASTHLNVAASAISRQITRLETELDTQLFERRARGMIPSAAGELLALHARRQQLESERVVGEIQGLRGLQRGTVRLASSEGFAVDFLPKAIAEFRHAYAGILFRLNVASPAEVTRQVREGEVDIGLTFSLAPQPDVRVEHRQRSPILALMSPAHPLAGRRQLKLAQLQPHAMLLPPPETTLRQLFDICCGQQNLIFTSVFTSNYIESMLNCAIFGGGIALAGELSIRQRLAQQRLVAIPIVDAGMDARHIEVQTLTNRTLPAATAAFVAHLKQAMSSPD</sequence>
<dbReference type="PROSITE" id="PS50931">
    <property type="entry name" value="HTH_LYSR"/>
    <property type="match status" value="1"/>
</dbReference>
<reference evidence="6" key="1">
    <citation type="submission" date="2024-06" db="EMBL/GenBank/DDBJ databases">
        <title>Complete genome of Salinicola endophyticus HNIBRBA4755.</title>
        <authorList>
            <person name="Shin S.Y."/>
            <person name="Kang H."/>
            <person name="Song J."/>
        </authorList>
    </citation>
    <scope>NUCLEOTIDE SEQUENCE</scope>
    <source>
        <strain evidence="6">HNIBRBA4755</strain>
    </source>
</reference>
<comment type="similarity">
    <text evidence="1">Belongs to the LysR transcriptional regulatory family.</text>
</comment>
<dbReference type="Pfam" id="PF00126">
    <property type="entry name" value="HTH_1"/>
    <property type="match status" value="1"/>
</dbReference>
<dbReference type="AlphaFoldDB" id="A0AB74UCG7"/>
<dbReference type="Gene3D" id="1.10.10.10">
    <property type="entry name" value="Winged helix-like DNA-binding domain superfamily/Winged helix DNA-binding domain"/>
    <property type="match status" value="1"/>
</dbReference>
<accession>A0AB74UCG7</accession>
<dbReference type="InterPro" id="IPR036390">
    <property type="entry name" value="WH_DNA-bd_sf"/>
</dbReference>
<evidence type="ECO:0000256" key="4">
    <source>
        <dbReference type="ARBA" id="ARBA00023163"/>
    </source>
</evidence>
<keyword evidence="3" id="KW-0238">DNA-binding</keyword>
<dbReference type="RefSeq" id="WP_353979651.1">
    <property type="nucleotide sequence ID" value="NZ_CP159578.1"/>
</dbReference>